<proteinExistence type="predicted"/>
<gene>
    <name evidence="3" type="ORF">PMIN01_00657</name>
</gene>
<evidence type="ECO:0000313" key="4">
    <source>
        <dbReference type="Proteomes" id="UP000756921"/>
    </source>
</evidence>
<name>A0A9P6GTS7_9PLEO</name>
<feature type="transmembrane region" description="Helical" evidence="2">
    <location>
        <begin position="36"/>
        <end position="60"/>
    </location>
</feature>
<dbReference type="EMBL" id="WJXW01000001">
    <property type="protein sequence ID" value="KAF9741118.1"/>
    <property type="molecule type" value="Genomic_DNA"/>
</dbReference>
<evidence type="ECO:0000256" key="1">
    <source>
        <dbReference type="SAM" id="MobiDB-lite"/>
    </source>
</evidence>
<sequence>MSQLNAQFVKQGFWVNVLKGPVLGQTITTTTSTGNLVVAFMAVLTTLGTSHLWNLFVFAYHQMRVNGRHRDGLKRQQQALMRTLPAPSTLLADWLKLWWVWRKRVSGALQRSIFLVLVAILFAAIMVVVGIFSSYLVDGTNIIVLVQSPYCGSIDYEGVDTTDNKTAYANWAAWQNFYGDKIAEIAAPYARDCYVDRTALPERCRIFTHPKIPLHQTRTSCPFDDSICKKVAQPGFVSDTGLIDFGDHFGLNLVARDKIKFRRTATCAVLDLEGRYDMIDNSNSTEAYAEKFLGRDIYAEEQYRRYYLGKTVAANFTKGANYMPVDTQRYAETSPGFHYNSPFWSDFGSSFDPILELESNDSDLVIVFVALHGTRFLEPVDDLLYSAHKPFNQMMTDNSTRKTYTADEPLSAFACQNRYQFCFAQDGKNETCTNLLGLPSTKSAAEFPGANEAQMALLRLIVQLLYWNDAQGAMNHLTPASINSGFNAPLPSDQWLQDMIMLEQNIRAQLQIALSTYAAGGSTLDSKPTTPLRHNATQAEKNLCGIQLMQSPGGFVNINVFALAFVVTFCIVVTALDLILLKFLVFWHRFRGILAPRIDAWVQDGTFQLQRRAYEMQGEGTWERLDKEVPVTTYDTELSTLPLESRPFCDCTSVLPMGVKPLSTTTTMVSQPACREKKSPDLTLSEFEFGNADSCPTPKPAPSHSEKVAAE</sequence>
<reference evidence="3" key="1">
    <citation type="journal article" date="2020" name="Mol. Plant Microbe Interact.">
        <title>Genome Sequence of the Biocontrol Agent Coniothyrium minitans strain Conio (IMI 134523).</title>
        <authorList>
            <person name="Patel D."/>
            <person name="Shittu T.A."/>
            <person name="Baroncelli R."/>
            <person name="Muthumeenakshi S."/>
            <person name="Osborne T.H."/>
            <person name="Janganan T.K."/>
            <person name="Sreenivasaprasad S."/>
        </authorList>
    </citation>
    <scope>NUCLEOTIDE SEQUENCE</scope>
    <source>
        <strain evidence="3">Conio</strain>
    </source>
</reference>
<keyword evidence="2" id="KW-0812">Transmembrane</keyword>
<evidence type="ECO:0000256" key="2">
    <source>
        <dbReference type="SAM" id="Phobius"/>
    </source>
</evidence>
<comment type="caution">
    <text evidence="3">The sequence shown here is derived from an EMBL/GenBank/DDBJ whole genome shotgun (WGS) entry which is preliminary data.</text>
</comment>
<keyword evidence="2" id="KW-0472">Membrane</keyword>
<feature type="transmembrane region" description="Helical" evidence="2">
    <location>
        <begin position="560"/>
        <end position="587"/>
    </location>
</feature>
<dbReference type="AlphaFoldDB" id="A0A9P6GTS7"/>
<protein>
    <submittedName>
        <fullName evidence="3">Uncharacterized protein</fullName>
    </submittedName>
</protein>
<dbReference type="OrthoDB" id="3540210at2759"/>
<dbReference type="Proteomes" id="UP000756921">
    <property type="component" value="Unassembled WGS sequence"/>
</dbReference>
<feature type="region of interest" description="Disordered" evidence="1">
    <location>
        <begin position="687"/>
        <end position="711"/>
    </location>
</feature>
<keyword evidence="4" id="KW-1185">Reference proteome</keyword>
<accession>A0A9P6GTS7</accession>
<organism evidence="3 4">
    <name type="scientific">Paraphaeosphaeria minitans</name>
    <dbReference type="NCBI Taxonomy" id="565426"/>
    <lineage>
        <taxon>Eukaryota</taxon>
        <taxon>Fungi</taxon>
        <taxon>Dikarya</taxon>
        <taxon>Ascomycota</taxon>
        <taxon>Pezizomycotina</taxon>
        <taxon>Dothideomycetes</taxon>
        <taxon>Pleosporomycetidae</taxon>
        <taxon>Pleosporales</taxon>
        <taxon>Massarineae</taxon>
        <taxon>Didymosphaeriaceae</taxon>
        <taxon>Paraphaeosphaeria</taxon>
    </lineage>
</organism>
<feature type="transmembrane region" description="Helical" evidence="2">
    <location>
        <begin position="112"/>
        <end position="137"/>
    </location>
</feature>
<keyword evidence="2" id="KW-1133">Transmembrane helix</keyword>
<evidence type="ECO:0000313" key="3">
    <source>
        <dbReference type="EMBL" id="KAF9741118.1"/>
    </source>
</evidence>